<evidence type="ECO:0000256" key="1">
    <source>
        <dbReference type="ARBA" id="ARBA00023125"/>
    </source>
</evidence>
<evidence type="ECO:0000259" key="5">
    <source>
        <dbReference type="PROSITE" id="PS51900"/>
    </source>
</evidence>
<dbReference type="Gene3D" id="1.10.443.10">
    <property type="entry name" value="Intergrase catalytic core"/>
    <property type="match status" value="1"/>
</dbReference>
<evidence type="ECO:0000256" key="2">
    <source>
        <dbReference type="ARBA" id="ARBA00023172"/>
    </source>
</evidence>
<dbReference type="InterPro" id="IPR044068">
    <property type="entry name" value="CB"/>
</dbReference>
<dbReference type="PROSITE" id="PS51898">
    <property type="entry name" value="TYR_RECOMBINASE"/>
    <property type="match status" value="1"/>
</dbReference>
<dbReference type="KEGG" id="mbv:MBOVPG45_0620"/>
<dbReference type="GO" id="GO:0003677">
    <property type="term" value="F:DNA binding"/>
    <property type="evidence" value="ECO:0007669"/>
    <property type="project" value="UniProtKB-UniRule"/>
</dbReference>
<feature type="domain" description="Core-binding (CB)" evidence="5">
    <location>
        <begin position="1"/>
        <end position="70"/>
    </location>
</feature>
<reference evidence="6 7" key="1">
    <citation type="journal article" date="2011" name="Infect. Immun.">
        <title>Complete genome sequence of Mycoplasma bovis type strain PG45 (ATCC 25523).</title>
        <authorList>
            <person name="Wise K.S."/>
            <person name="Calcutt M.J."/>
            <person name="Foecking M.F."/>
            <person name="Roske K."/>
            <person name="Madupu R."/>
            <person name="Methe B.A."/>
        </authorList>
    </citation>
    <scope>NUCLEOTIDE SEQUENCE [LARGE SCALE GENOMIC DNA]</scope>
    <source>
        <strain evidence="7">ATCC 25523 / DSM 22781 / NCTC 10131 / PG45</strain>
    </source>
</reference>
<feature type="domain" description="Tyr recombinase" evidence="4">
    <location>
        <begin position="86"/>
        <end position="260"/>
    </location>
</feature>
<dbReference type="InterPro" id="IPR002104">
    <property type="entry name" value="Integrase_catalytic"/>
</dbReference>
<dbReference type="GeneID" id="31507966"/>
<dbReference type="PROSITE" id="PS51900">
    <property type="entry name" value="CB"/>
    <property type="match status" value="1"/>
</dbReference>
<protein>
    <submittedName>
        <fullName evidence="6">Site-specific recombinase, phage integrase family</fullName>
    </submittedName>
</protein>
<keyword evidence="2" id="KW-0233">DNA recombination</keyword>
<dbReference type="RefSeq" id="WP_013456290.1">
    <property type="nucleotide sequence ID" value="NC_014760.1"/>
</dbReference>
<name>A0A454APQ5_MYCBG</name>
<accession>A0A454APQ5</accession>
<organism evidence="6 7">
    <name type="scientific">Mycoplasmopsis bovis (strain ATCC 25523 / DSM 22781 / NCTC 10131 / PG45)</name>
    <name type="common">Mycoplasma bovis</name>
    <dbReference type="NCBI Taxonomy" id="289397"/>
    <lineage>
        <taxon>Bacteria</taxon>
        <taxon>Bacillati</taxon>
        <taxon>Mycoplasmatota</taxon>
        <taxon>Mycoplasmoidales</taxon>
        <taxon>Metamycoplasmataceae</taxon>
        <taxon>Mycoplasmopsis</taxon>
    </lineage>
</organism>
<dbReference type="InterPro" id="IPR050090">
    <property type="entry name" value="Tyrosine_recombinase_XerCD"/>
</dbReference>
<dbReference type="InterPro" id="IPR011010">
    <property type="entry name" value="DNA_brk_join_enz"/>
</dbReference>
<keyword evidence="1 3" id="KW-0238">DNA-binding</keyword>
<dbReference type="Proteomes" id="UP000008713">
    <property type="component" value="Chromosome"/>
</dbReference>
<gene>
    <name evidence="6" type="ordered locus">MBOVPG45_0620</name>
</gene>
<dbReference type="OrthoDB" id="9801717at2"/>
<dbReference type="Gene3D" id="1.10.150.130">
    <property type="match status" value="1"/>
</dbReference>
<dbReference type="EMBL" id="CP002188">
    <property type="protein sequence ID" value="ADR25064.1"/>
    <property type="molecule type" value="Genomic_DNA"/>
</dbReference>
<proteinExistence type="predicted"/>
<dbReference type="PANTHER" id="PTHR30349:SF89">
    <property type="entry name" value="INTEGRASE_RECOMBINASE"/>
    <property type="match status" value="1"/>
</dbReference>
<dbReference type="InterPro" id="IPR010998">
    <property type="entry name" value="Integrase_recombinase_N"/>
</dbReference>
<evidence type="ECO:0000313" key="6">
    <source>
        <dbReference type="EMBL" id="ADR25064.1"/>
    </source>
</evidence>
<dbReference type="GO" id="GO:0015074">
    <property type="term" value="P:DNA integration"/>
    <property type="evidence" value="ECO:0007669"/>
    <property type="project" value="InterPro"/>
</dbReference>
<sequence>MKRFRTYLKHQGLSDNTINSYLYGVNYFVNNYKLNYDNLLKYKNFLIDNFKPKTVNLRIQSINRYLEFINKIDLKIRAIKIQNKSYLENVISNADYLFFKRKLKITGFYKWYYIVWFLAATGARISELIKIKIEHIQLGYFDVYSKSGKTRRLYIPSKLSLSLKKWLLEEKRDSGYLFLNKYNNSISSRGVSQGLKKFAKKFGLDTNVVYPHSFRHLYAKNFLEKFNDISLLADIMGHESIETTRIYLRKTFSEQQKIIDSVVDW</sequence>
<dbReference type="GO" id="GO:0006310">
    <property type="term" value="P:DNA recombination"/>
    <property type="evidence" value="ECO:0007669"/>
    <property type="project" value="UniProtKB-KW"/>
</dbReference>
<dbReference type="PANTHER" id="PTHR30349">
    <property type="entry name" value="PHAGE INTEGRASE-RELATED"/>
    <property type="match status" value="1"/>
</dbReference>
<dbReference type="SUPFAM" id="SSF56349">
    <property type="entry name" value="DNA breaking-rejoining enzymes"/>
    <property type="match status" value="1"/>
</dbReference>
<evidence type="ECO:0000313" key="7">
    <source>
        <dbReference type="Proteomes" id="UP000008713"/>
    </source>
</evidence>
<dbReference type="InterPro" id="IPR013762">
    <property type="entry name" value="Integrase-like_cat_sf"/>
</dbReference>
<dbReference type="AlphaFoldDB" id="A0A454APQ5"/>
<evidence type="ECO:0000256" key="3">
    <source>
        <dbReference type="PROSITE-ProRule" id="PRU01248"/>
    </source>
</evidence>
<dbReference type="Pfam" id="PF00589">
    <property type="entry name" value="Phage_integrase"/>
    <property type="match status" value="1"/>
</dbReference>
<evidence type="ECO:0000259" key="4">
    <source>
        <dbReference type="PROSITE" id="PS51898"/>
    </source>
</evidence>